<dbReference type="Proteomes" id="UP000437446">
    <property type="component" value="Unassembled WGS sequence"/>
</dbReference>
<keyword evidence="5 7" id="KW-0472">Membrane</keyword>
<feature type="domain" description="Secretin/TonB short N-terminal" evidence="8">
    <location>
        <begin position="68"/>
        <end position="119"/>
    </location>
</feature>
<dbReference type="InterPro" id="IPR012910">
    <property type="entry name" value="Plug_dom"/>
</dbReference>
<dbReference type="Pfam" id="PF13715">
    <property type="entry name" value="CarbopepD_reg_2"/>
    <property type="match status" value="1"/>
</dbReference>
<protein>
    <submittedName>
        <fullName evidence="9">SusC/RagA family TonB-linked outer membrane protein</fullName>
    </submittedName>
</protein>
<comment type="subcellular location">
    <subcellularLocation>
        <location evidence="1 7">Cell outer membrane</location>
        <topology evidence="1 7">Multi-pass membrane protein</topology>
    </subcellularLocation>
</comment>
<dbReference type="InterPro" id="IPR023996">
    <property type="entry name" value="TonB-dep_OMP_SusC/RagA"/>
</dbReference>
<evidence type="ECO:0000313" key="9">
    <source>
        <dbReference type="EMBL" id="MTU28807.1"/>
    </source>
</evidence>
<dbReference type="Gene3D" id="2.40.170.20">
    <property type="entry name" value="TonB-dependent receptor, beta-barrel domain"/>
    <property type="match status" value="1"/>
</dbReference>
<dbReference type="EMBL" id="WNCR01000002">
    <property type="protein sequence ID" value="MTU28807.1"/>
    <property type="molecule type" value="Genomic_DNA"/>
</dbReference>
<keyword evidence="2 7" id="KW-0813">Transport</keyword>
<dbReference type="InterPro" id="IPR039426">
    <property type="entry name" value="TonB-dep_rcpt-like"/>
</dbReference>
<accession>A0A7K1HD12</accession>
<dbReference type="Pfam" id="PF07715">
    <property type="entry name" value="Plug"/>
    <property type="match status" value="1"/>
</dbReference>
<sequence>MKKSNERALCVPLLKKTKRIMKLTTLFSLGVACCISASTYAQGYKLSMNKQNSSIIEILKDIEKNSEFTFFFNDNKVNVNKKASINVKDATLDEALAQVLKNTDYDYQIIDRQVLIKTAPSPVSSVPGIQQNQKAIAGIIKDVNGEPIIGANVVEKGTTNGTVTDIEGRFSLNVAPSATLVVSYIGYTTSEIVVGNKTDLAISLKEDSEMLDEVVVVGYGTMKKKDLTGAVAAVKGDDLAARKTTQLSTALQGAASGVTVTRSGGDPGATASIKVRGVTTIGETSPLVIVDGVPGDINQVSPDDVESMSVLKDAASASIYGSRAAAGVIVITTKRAKQDDLSLNYNFEYGWEKPTTLPGYVGVQRFLEMTNELRYNDNPSGGWYQTYTEDQVNNWLKYHETDPDKYPVEDWTELIMGNSAPRQTHSLNIAGGSKAVKTKASFRYDKTDGLYVNRNYERYMIRVNNDFKINKWLEAHLDVNYSRSRNEEPHKNPMDKEWRSIPGIYAVRWSNGAWGDVKDGGNIVQMLHDGGTKTTWKNRLGGKAGVDITPIEGLKISGVIAPTYNFDKVKSFRKQLPYVYADDPNKVQGYNNGFFTTYLNENRNDSYDVTTQFFANYNKSFGQHDLSAMIGYEDYYAFWENLSASRDQYELTNFPYLDLGPETLRDNGGNAEEYAYRSFFGRVTYNYANRYLLQVNFRRDGSSRFAPDSRWANFPSFSAGWVMSEEKFMQNLNWNWLSYLKLRGSWGTLGNERITRIDDNDKQNYYPYQSALNFGSTLFYNGNVVSSVTTAAQQYYAVRNISWETTETWDIGLDANFLNSRLRFNFDFYKKKTKDMLLALEIPKFIGYDNPFVNTGNMETTGYDIELGWHDQVGDFSYSVSANLSDFVSKMGNLGGTEFLGDQVKMEGSEFNEWYGYLSDGLFLTQEDVDNSPKLNNNTMVGDIKYKDISGPDGVPDGKISSEYDRVFLGGSLPRYSFGVNFSAGYKGFDFSMMLQGVGKQNVRITRYMVEPLFYNWGGFPDLLDGNVWSVNNTDAENVNVKYPRLTRNNIESNMAMSDYWLFNGRYLRMKNLTLGYTLPSVLTKKISMNSVRFYVSANDLFSLSKFPKGWDPEVDEKGYPINMSVLLGVSVNF</sequence>
<dbReference type="NCBIfam" id="TIGR04057">
    <property type="entry name" value="SusC_RagA_signa"/>
    <property type="match status" value="1"/>
</dbReference>
<dbReference type="FunFam" id="2.60.40.1120:FF:000003">
    <property type="entry name" value="Outer membrane protein Omp121"/>
    <property type="match status" value="1"/>
</dbReference>
<evidence type="ECO:0000313" key="10">
    <source>
        <dbReference type="Proteomes" id="UP000437446"/>
    </source>
</evidence>
<dbReference type="InterPro" id="IPR036942">
    <property type="entry name" value="Beta-barrel_TonB_sf"/>
</dbReference>
<evidence type="ECO:0000256" key="1">
    <source>
        <dbReference type="ARBA" id="ARBA00004571"/>
    </source>
</evidence>
<keyword evidence="3 7" id="KW-1134">Transmembrane beta strand</keyword>
<evidence type="ECO:0000256" key="5">
    <source>
        <dbReference type="ARBA" id="ARBA00023136"/>
    </source>
</evidence>
<evidence type="ECO:0000256" key="2">
    <source>
        <dbReference type="ARBA" id="ARBA00022448"/>
    </source>
</evidence>
<dbReference type="InterPro" id="IPR037066">
    <property type="entry name" value="Plug_dom_sf"/>
</dbReference>
<dbReference type="Gene3D" id="2.60.40.1120">
    <property type="entry name" value="Carboxypeptidase-like, regulatory domain"/>
    <property type="match status" value="1"/>
</dbReference>
<evidence type="ECO:0000256" key="4">
    <source>
        <dbReference type="ARBA" id="ARBA00022692"/>
    </source>
</evidence>
<keyword evidence="4 7" id="KW-0812">Transmembrane</keyword>
<dbReference type="Gene3D" id="2.170.130.10">
    <property type="entry name" value="TonB-dependent receptor, plug domain"/>
    <property type="match status" value="1"/>
</dbReference>
<dbReference type="SUPFAM" id="SSF49464">
    <property type="entry name" value="Carboxypeptidase regulatory domain-like"/>
    <property type="match status" value="1"/>
</dbReference>
<dbReference type="RefSeq" id="WP_129943075.1">
    <property type="nucleotide sequence ID" value="NZ_RCYQ01000002.1"/>
</dbReference>
<organism evidence="9 10">
    <name type="scientific">Parabacteroides merdae</name>
    <dbReference type="NCBI Taxonomy" id="46503"/>
    <lineage>
        <taxon>Bacteria</taxon>
        <taxon>Pseudomonadati</taxon>
        <taxon>Bacteroidota</taxon>
        <taxon>Bacteroidia</taxon>
        <taxon>Bacteroidales</taxon>
        <taxon>Tannerellaceae</taxon>
        <taxon>Parabacteroides</taxon>
    </lineage>
</organism>
<dbReference type="AlphaFoldDB" id="A0A7K1HD12"/>
<dbReference type="PROSITE" id="PS51257">
    <property type="entry name" value="PROKAR_LIPOPROTEIN"/>
    <property type="match status" value="1"/>
</dbReference>
<evidence type="ECO:0000256" key="7">
    <source>
        <dbReference type="PROSITE-ProRule" id="PRU01360"/>
    </source>
</evidence>
<dbReference type="InterPro" id="IPR011662">
    <property type="entry name" value="Secretin/TonB_short_N"/>
</dbReference>
<dbReference type="NCBIfam" id="TIGR04056">
    <property type="entry name" value="OMP_RagA_SusC"/>
    <property type="match status" value="1"/>
</dbReference>
<dbReference type="SMART" id="SM00965">
    <property type="entry name" value="STN"/>
    <property type="match status" value="1"/>
</dbReference>
<dbReference type="Pfam" id="PF07660">
    <property type="entry name" value="STN"/>
    <property type="match status" value="1"/>
</dbReference>
<reference evidence="9 10" key="1">
    <citation type="journal article" date="2019" name="Nat. Med.">
        <title>A library of human gut bacterial isolates paired with longitudinal multiomics data enables mechanistic microbiome research.</title>
        <authorList>
            <person name="Poyet M."/>
            <person name="Groussin M."/>
            <person name="Gibbons S.M."/>
            <person name="Avila-Pacheco J."/>
            <person name="Jiang X."/>
            <person name="Kearney S.M."/>
            <person name="Perrotta A.R."/>
            <person name="Berdy B."/>
            <person name="Zhao S."/>
            <person name="Lieberman T.D."/>
            <person name="Swanson P.K."/>
            <person name="Smith M."/>
            <person name="Roesemann S."/>
            <person name="Alexander J.E."/>
            <person name="Rich S.A."/>
            <person name="Livny J."/>
            <person name="Vlamakis H."/>
            <person name="Clish C."/>
            <person name="Bullock K."/>
            <person name="Deik A."/>
            <person name="Scott J."/>
            <person name="Pierce K.A."/>
            <person name="Xavier R.J."/>
            <person name="Alm E.J."/>
        </authorList>
    </citation>
    <scope>NUCLEOTIDE SEQUENCE [LARGE SCALE GENOMIC DNA]</scope>
    <source>
        <strain evidence="9 10">BIOML-A25</strain>
    </source>
</reference>
<dbReference type="SUPFAM" id="SSF56935">
    <property type="entry name" value="Porins"/>
    <property type="match status" value="1"/>
</dbReference>
<evidence type="ECO:0000259" key="8">
    <source>
        <dbReference type="SMART" id="SM00965"/>
    </source>
</evidence>
<evidence type="ECO:0000256" key="6">
    <source>
        <dbReference type="ARBA" id="ARBA00023237"/>
    </source>
</evidence>
<name>A0A7K1HD12_9BACT</name>
<proteinExistence type="inferred from homology"/>
<keyword evidence="6 7" id="KW-0998">Cell outer membrane</keyword>
<dbReference type="GO" id="GO:0009279">
    <property type="term" value="C:cell outer membrane"/>
    <property type="evidence" value="ECO:0007669"/>
    <property type="project" value="UniProtKB-SubCell"/>
</dbReference>
<comment type="caution">
    <text evidence="9">The sequence shown here is derived from an EMBL/GenBank/DDBJ whole genome shotgun (WGS) entry which is preliminary data.</text>
</comment>
<gene>
    <name evidence="9" type="ORF">GMD66_06165</name>
</gene>
<dbReference type="InterPro" id="IPR023997">
    <property type="entry name" value="TonB-dep_OMP_SusC/RagA_CS"/>
</dbReference>
<dbReference type="PROSITE" id="PS52016">
    <property type="entry name" value="TONB_DEPENDENT_REC_3"/>
    <property type="match status" value="1"/>
</dbReference>
<dbReference type="InterPro" id="IPR008969">
    <property type="entry name" value="CarboxyPept-like_regulatory"/>
</dbReference>
<comment type="similarity">
    <text evidence="7">Belongs to the TonB-dependent receptor family.</text>
</comment>
<evidence type="ECO:0000256" key="3">
    <source>
        <dbReference type="ARBA" id="ARBA00022452"/>
    </source>
</evidence>